<proteinExistence type="predicted"/>
<accession>A0A654EYX2</accession>
<name>A0A654EYX2_ARATH</name>
<dbReference type="PANTHER" id="PTHR45778:SF6">
    <property type="entry name" value="INACTIVE PURPLE ACID PHOSPHATASE 24-RELATED"/>
    <property type="match status" value="1"/>
</dbReference>
<dbReference type="Gene3D" id="3.60.21.10">
    <property type="match status" value="2"/>
</dbReference>
<evidence type="ECO:0000313" key="2">
    <source>
        <dbReference type="Proteomes" id="UP000426265"/>
    </source>
</evidence>
<gene>
    <name evidence="1" type="ORF">AN1_LOCUS8163</name>
</gene>
<dbReference type="Proteomes" id="UP000426265">
    <property type="component" value="Unassembled WGS sequence"/>
</dbReference>
<dbReference type="PANTHER" id="PTHR45778">
    <property type="entry name" value="PURPLE ACID PHOSPHATASE-RELATED"/>
    <property type="match status" value="1"/>
</dbReference>
<evidence type="ECO:0008006" key="3">
    <source>
        <dbReference type="Google" id="ProtNLM"/>
    </source>
</evidence>
<reference evidence="1 2" key="1">
    <citation type="submission" date="2019-11" db="EMBL/GenBank/DDBJ databases">
        <authorList>
            <person name="Jiao W.-B."/>
            <person name="Schneeberger K."/>
        </authorList>
    </citation>
    <scope>NUCLEOTIDE SEQUENCE [LARGE SCALE GENOMIC DNA]</scope>
    <source>
        <strain evidence="2">cv. An-1</strain>
    </source>
</reference>
<organism evidence="1 2">
    <name type="scientific">Arabidopsis thaliana</name>
    <name type="common">Mouse-ear cress</name>
    <dbReference type="NCBI Taxonomy" id="3702"/>
    <lineage>
        <taxon>Eukaryota</taxon>
        <taxon>Viridiplantae</taxon>
        <taxon>Streptophyta</taxon>
        <taxon>Embryophyta</taxon>
        <taxon>Tracheophyta</taxon>
        <taxon>Spermatophyta</taxon>
        <taxon>Magnoliopsida</taxon>
        <taxon>eudicotyledons</taxon>
        <taxon>Gunneridae</taxon>
        <taxon>Pentapetalae</taxon>
        <taxon>rosids</taxon>
        <taxon>malvids</taxon>
        <taxon>Brassicales</taxon>
        <taxon>Brassicaceae</taxon>
        <taxon>Camelineae</taxon>
        <taxon>Arabidopsis</taxon>
    </lineage>
</organism>
<dbReference type="EMBL" id="CACRSJ010000105">
    <property type="protein sequence ID" value="VYS52702.1"/>
    <property type="molecule type" value="Genomic_DNA"/>
</dbReference>
<dbReference type="AlphaFoldDB" id="A0A654EYX2"/>
<sequence>MKLDVRTSFQIHPFQTQMCSLRYTKGAVLEISIIHIVLHIGDLTYSNGYLSPWDQFTAQVQPIASTVPYMIASSNHERIGQTLDLSMPVQTLEESVQTLKTIGEKAQSNTNSLKILILSLVIPPMIGMAKKEPLKSLWERERLQKLWQKYKVDIAFYVHVHNYEQPAPFHHIPSIANV</sequence>
<protein>
    <recommendedName>
        <fullName evidence="3">Calcineurin-like phosphoesterase domain-containing protein</fullName>
    </recommendedName>
</protein>
<dbReference type="InterPro" id="IPR029052">
    <property type="entry name" value="Metallo-depent_PP-like"/>
</dbReference>
<dbReference type="SUPFAM" id="SSF56300">
    <property type="entry name" value="Metallo-dependent phosphatases"/>
    <property type="match status" value="1"/>
</dbReference>
<evidence type="ECO:0000313" key="1">
    <source>
        <dbReference type="EMBL" id="VYS52702.1"/>
    </source>
</evidence>